<feature type="compositionally biased region" description="Polar residues" evidence="1">
    <location>
        <begin position="105"/>
        <end position="116"/>
    </location>
</feature>
<evidence type="ECO:0000256" key="2">
    <source>
        <dbReference type="SAM" id="SignalP"/>
    </source>
</evidence>
<name>A0A9P6EF19_9AGAR</name>
<proteinExistence type="predicted"/>
<gene>
    <name evidence="3" type="ORF">CPB83DRAFT_855385</name>
</gene>
<evidence type="ECO:0000256" key="1">
    <source>
        <dbReference type="SAM" id="MobiDB-lite"/>
    </source>
</evidence>
<organism evidence="3 4">
    <name type="scientific">Crepidotus variabilis</name>
    <dbReference type="NCBI Taxonomy" id="179855"/>
    <lineage>
        <taxon>Eukaryota</taxon>
        <taxon>Fungi</taxon>
        <taxon>Dikarya</taxon>
        <taxon>Basidiomycota</taxon>
        <taxon>Agaricomycotina</taxon>
        <taxon>Agaricomycetes</taxon>
        <taxon>Agaricomycetidae</taxon>
        <taxon>Agaricales</taxon>
        <taxon>Agaricineae</taxon>
        <taxon>Crepidotaceae</taxon>
        <taxon>Crepidotus</taxon>
    </lineage>
</organism>
<feature type="compositionally biased region" description="Gly residues" evidence="1">
    <location>
        <begin position="86"/>
        <end position="97"/>
    </location>
</feature>
<dbReference type="EMBL" id="MU157857">
    <property type="protein sequence ID" value="KAF9527901.1"/>
    <property type="molecule type" value="Genomic_DNA"/>
</dbReference>
<evidence type="ECO:0000313" key="3">
    <source>
        <dbReference type="EMBL" id="KAF9527901.1"/>
    </source>
</evidence>
<keyword evidence="4" id="KW-1185">Reference proteome</keyword>
<feature type="region of interest" description="Disordered" evidence="1">
    <location>
        <begin position="65"/>
        <end position="132"/>
    </location>
</feature>
<protein>
    <submittedName>
        <fullName evidence="3">Uncharacterized protein</fullName>
    </submittedName>
</protein>
<feature type="signal peptide" evidence="2">
    <location>
        <begin position="1"/>
        <end position="18"/>
    </location>
</feature>
<comment type="caution">
    <text evidence="3">The sequence shown here is derived from an EMBL/GenBank/DDBJ whole genome shotgun (WGS) entry which is preliminary data.</text>
</comment>
<dbReference type="Proteomes" id="UP000807306">
    <property type="component" value="Unassembled WGS sequence"/>
</dbReference>
<accession>A0A9P6EF19</accession>
<sequence>MYISKVLSLVALASGALALPLRLEARLKDRELVSRELQQQILYREVESIVDSILAARTPADEKPALPVIHVTESPKFPRTNTNSAGKGGGGGGGGGEKSLKLPESSIQGQSNQGKSSTKDMMPDLSALNFKG</sequence>
<dbReference type="AlphaFoldDB" id="A0A9P6EF19"/>
<keyword evidence="2" id="KW-0732">Signal</keyword>
<reference evidence="3" key="1">
    <citation type="submission" date="2020-11" db="EMBL/GenBank/DDBJ databases">
        <authorList>
            <consortium name="DOE Joint Genome Institute"/>
            <person name="Ahrendt S."/>
            <person name="Riley R."/>
            <person name="Andreopoulos W."/>
            <person name="Labutti K."/>
            <person name="Pangilinan J."/>
            <person name="Ruiz-Duenas F.J."/>
            <person name="Barrasa J.M."/>
            <person name="Sanchez-Garcia M."/>
            <person name="Camarero S."/>
            <person name="Miyauchi S."/>
            <person name="Serrano A."/>
            <person name="Linde D."/>
            <person name="Babiker R."/>
            <person name="Drula E."/>
            <person name="Ayuso-Fernandez I."/>
            <person name="Pacheco R."/>
            <person name="Padilla G."/>
            <person name="Ferreira P."/>
            <person name="Barriuso J."/>
            <person name="Kellner H."/>
            <person name="Castanera R."/>
            <person name="Alfaro M."/>
            <person name="Ramirez L."/>
            <person name="Pisabarro A.G."/>
            <person name="Kuo A."/>
            <person name="Tritt A."/>
            <person name="Lipzen A."/>
            <person name="He G."/>
            <person name="Yan M."/>
            <person name="Ng V."/>
            <person name="Cullen D."/>
            <person name="Martin F."/>
            <person name="Rosso M.-N."/>
            <person name="Henrissat B."/>
            <person name="Hibbett D."/>
            <person name="Martinez A.T."/>
            <person name="Grigoriev I.V."/>
        </authorList>
    </citation>
    <scope>NUCLEOTIDE SEQUENCE</scope>
    <source>
        <strain evidence="3">CBS 506.95</strain>
    </source>
</reference>
<evidence type="ECO:0000313" key="4">
    <source>
        <dbReference type="Proteomes" id="UP000807306"/>
    </source>
</evidence>
<feature type="chain" id="PRO_5040492765" evidence="2">
    <location>
        <begin position="19"/>
        <end position="132"/>
    </location>
</feature>